<dbReference type="AlphaFoldDB" id="A0A418Y602"/>
<evidence type="ECO:0000313" key="2">
    <source>
        <dbReference type="Proteomes" id="UP000284006"/>
    </source>
</evidence>
<name>A0A418Y602_9BURK</name>
<dbReference type="RefSeq" id="WP_119809832.1">
    <property type="nucleotide sequence ID" value="NZ_QYUP01000060.1"/>
</dbReference>
<reference evidence="1 2" key="1">
    <citation type="submission" date="2018-09" db="EMBL/GenBank/DDBJ databases">
        <authorList>
            <person name="Zhu H."/>
        </authorList>
    </citation>
    <scope>NUCLEOTIDE SEQUENCE [LARGE SCALE GENOMIC DNA]</scope>
    <source>
        <strain evidence="1 2">K1S02-61</strain>
    </source>
</reference>
<evidence type="ECO:0000313" key="1">
    <source>
        <dbReference type="EMBL" id="RJG22379.1"/>
    </source>
</evidence>
<sequence>MKLQSKLGEPRMQRNIERMQERVRTLSVAFRAHVKTGQDAGLRLPVHKPACRKSPRIAYLLDSAEHYAPAKDNFLPAQDNARQTLPAG</sequence>
<proteinExistence type="predicted"/>
<accession>A0A418Y602</accession>
<keyword evidence="2" id="KW-1185">Reference proteome</keyword>
<protein>
    <submittedName>
        <fullName evidence="1">Uncharacterized protein</fullName>
    </submittedName>
</protein>
<dbReference type="EMBL" id="QYUP01000060">
    <property type="protein sequence ID" value="RJG22379.1"/>
    <property type="molecule type" value="Genomic_DNA"/>
</dbReference>
<dbReference type="Proteomes" id="UP000284006">
    <property type="component" value="Unassembled WGS sequence"/>
</dbReference>
<gene>
    <name evidence="1" type="ORF">D3872_05460</name>
</gene>
<organism evidence="1 2">
    <name type="scientific">Massilia cavernae</name>
    <dbReference type="NCBI Taxonomy" id="2320864"/>
    <lineage>
        <taxon>Bacteria</taxon>
        <taxon>Pseudomonadati</taxon>
        <taxon>Pseudomonadota</taxon>
        <taxon>Betaproteobacteria</taxon>
        <taxon>Burkholderiales</taxon>
        <taxon>Oxalobacteraceae</taxon>
        <taxon>Telluria group</taxon>
        <taxon>Massilia</taxon>
    </lineage>
</organism>
<comment type="caution">
    <text evidence="1">The sequence shown here is derived from an EMBL/GenBank/DDBJ whole genome shotgun (WGS) entry which is preliminary data.</text>
</comment>